<dbReference type="Proteomes" id="UP001285921">
    <property type="component" value="Unassembled WGS sequence"/>
</dbReference>
<accession>A0ABQ6NQ82</accession>
<dbReference type="RefSeq" id="WP_127494216.1">
    <property type="nucleotide sequence ID" value="NZ_BTCL01000011.1"/>
</dbReference>
<sequence>MRIAEDEEELKKQMDAVSKRLVRFAFILIIGVVLTQILLQNDMVRHWVTAVEHWEGEAYR</sequence>
<reference evidence="2 3" key="1">
    <citation type="submission" date="2023-05" db="EMBL/GenBank/DDBJ databases">
        <title>Draft genome of Paenibacillus sp. CCS26.</title>
        <authorList>
            <person name="Akita H."/>
            <person name="Shinto Y."/>
            <person name="Kimura Z."/>
        </authorList>
    </citation>
    <scope>NUCLEOTIDE SEQUENCE [LARGE SCALE GENOMIC DNA]</scope>
    <source>
        <strain evidence="2 3">CCS26</strain>
    </source>
</reference>
<keyword evidence="3" id="KW-1185">Reference proteome</keyword>
<comment type="caution">
    <text evidence="2">The sequence shown here is derived from an EMBL/GenBank/DDBJ whole genome shotgun (WGS) entry which is preliminary data.</text>
</comment>
<feature type="transmembrane region" description="Helical" evidence="1">
    <location>
        <begin position="21"/>
        <end position="39"/>
    </location>
</feature>
<keyword evidence="1" id="KW-0472">Membrane</keyword>
<gene>
    <name evidence="2" type="ORF">PghCCS26_33740</name>
</gene>
<keyword evidence="1" id="KW-1133">Transmembrane helix</keyword>
<protein>
    <submittedName>
        <fullName evidence="2">Uncharacterized protein</fullName>
    </submittedName>
</protein>
<evidence type="ECO:0000313" key="2">
    <source>
        <dbReference type="EMBL" id="GMK46245.1"/>
    </source>
</evidence>
<dbReference type="EMBL" id="BTCL01000011">
    <property type="protein sequence ID" value="GMK46245.1"/>
    <property type="molecule type" value="Genomic_DNA"/>
</dbReference>
<proteinExistence type="predicted"/>
<name>A0ABQ6NQ82_9BACL</name>
<evidence type="ECO:0000313" key="3">
    <source>
        <dbReference type="Proteomes" id="UP001285921"/>
    </source>
</evidence>
<evidence type="ECO:0000256" key="1">
    <source>
        <dbReference type="SAM" id="Phobius"/>
    </source>
</evidence>
<keyword evidence="1" id="KW-0812">Transmembrane</keyword>
<organism evidence="2 3">
    <name type="scientific">Paenibacillus glycanilyticus</name>
    <dbReference type="NCBI Taxonomy" id="126569"/>
    <lineage>
        <taxon>Bacteria</taxon>
        <taxon>Bacillati</taxon>
        <taxon>Bacillota</taxon>
        <taxon>Bacilli</taxon>
        <taxon>Bacillales</taxon>
        <taxon>Paenibacillaceae</taxon>
        <taxon>Paenibacillus</taxon>
    </lineage>
</organism>